<reference evidence="1 2" key="1">
    <citation type="submission" date="2014-03" db="EMBL/GenBank/DDBJ databases">
        <title>Genomics of Bifidobacteria.</title>
        <authorList>
            <person name="Ventura M."/>
            <person name="Milani C."/>
            <person name="Lugli G.A."/>
        </authorList>
    </citation>
    <scope>NUCLEOTIDE SEQUENCE [LARGE SCALE GENOMIC DNA]</scope>
    <source>
        <strain evidence="1 2">LMG 10738</strain>
    </source>
</reference>
<name>A0A087AWQ2_9BIFI</name>
<comment type="caution">
    <text evidence="1">The sequence shown here is derived from an EMBL/GenBank/DDBJ whole genome shotgun (WGS) entry which is preliminary data.</text>
</comment>
<sequence>MNSRYQLGNEDLEDRFDNNEDVLQYFGMDSAVVDDNPPLGKRAH</sequence>
<dbReference type="STRING" id="1688.BCUN_1128"/>
<proteinExistence type="predicted"/>
<protein>
    <submittedName>
        <fullName evidence="1">Uncharacterized protein</fullName>
    </submittedName>
</protein>
<gene>
    <name evidence="1" type="ORF">BCUN_1128</name>
</gene>
<dbReference type="RefSeq" id="WP_274518380.1">
    <property type="nucleotide sequence ID" value="NZ_JGYV01000009.1"/>
</dbReference>
<keyword evidence="2" id="KW-1185">Reference proteome</keyword>
<evidence type="ECO:0000313" key="1">
    <source>
        <dbReference type="EMBL" id="KFI63202.1"/>
    </source>
</evidence>
<accession>A0A087AWQ2</accession>
<evidence type="ECO:0000313" key="2">
    <source>
        <dbReference type="Proteomes" id="UP000029067"/>
    </source>
</evidence>
<dbReference type="EMBL" id="JGYV01000009">
    <property type="protein sequence ID" value="KFI63202.1"/>
    <property type="molecule type" value="Genomic_DNA"/>
</dbReference>
<dbReference type="AlphaFoldDB" id="A0A087AWQ2"/>
<organism evidence="1 2">
    <name type="scientific">Bifidobacterium cuniculi</name>
    <dbReference type="NCBI Taxonomy" id="1688"/>
    <lineage>
        <taxon>Bacteria</taxon>
        <taxon>Bacillati</taxon>
        <taxon>Actinomycetota</taxon>
        <taxon>Actinomycetes</taxon>
        <taxon>Bifidobacteriales</taxon>
        <taxon>Bifidobacteriaceae</taxon>
        <taxon>Bifidobacterium</taxon>
    </lineage>
</organism>
<dbReference type="Proteomes" id="UP000029067">
    <property type="component" value="Unassembled WGS sequence"/>
</dbReference>